<feature type="region of interest" description="Disordered" evidence="1">
    <location>
        <begin position="1"/>
        <end position="72"/>
    </location>
</feature>
<organism evidence="2 3">
    <name type="scientific">Deinococcus peraridilitoris (strain DSM 19664 / LMG 22246 / CIP 109416 / KR-200)</name>
    <dbReference type="NCBI Taxonomy" id="937777"/>
    <lineage>
        <taxon>Bacteria</taxon>
        <taxon>Thermotogati</taxon>
        <taxon>Deinococcota</taxon>
        <taxon>Deinococci</taxon>
        <taxon>Deinococcales</taxon>
        <taxon>Deinococcaceae</taxon>
        <taxon>Deinococcus</taxon>
    </lineage>
</organism>
<keyword evidence="3" id="KW-1185">Reference proteome</keyword>
<protein>
    <submittedName>
        <fullName evidence="2">Uncharacterized protein</fullName>
    </submittedName>
</protein>
<feature type="compositionally biased region" description="Basic and acidic residues" evidence="1">
    <location>
        <begin position="54"/>
        <end position="72"/>
    </location>
</feature>
<dbReference type="HOGENOM" id="CLU_2715692_0_0_0"/>
<dbReference type="EMBL" id="CP003382">
    <property type="protein sequence ID" value="AFZ66309.1"/>
    <property type="molecule type" value="Genomic_DNA"/>
</dbReference>
<evidence type="ECO:0000313" key="2">
    <source>
        <dbReference type="EMBL" id="AFZ66309.1"/>
    </source>
</evidence>
<sequence>MSDSHEHDPAADEQQPSGTGGFTGKHARDWTPQRSEQASREMAELEFTPGEDAVTEHADKTHPPEGKPSKPA</sequence>
<proteinExistence type="predicted"/>
<dbReference type="KEGG" id="dpd:Deipe_0730"/>
<dbReference type="PATRIC" id="fig|937777.3.peg.735"/>
<dbReference type="RefSeq" id="WP_015234619.1">
    <property type="nucleotide sequence ID" value="NC_019793.1"/>
</dbReference>
<evidence type="ECO:0000256" key="1">
    <source>
        <dbReference type="SAM" id="MobiDB-lite"/>
    </source>
</evidence>
<dbReference type="Proteomes" id="UP000010467">
    <property type="component" value="Chromosome"/>
</dbReference>
<gene>
    <name evidence="2" type="ordered locus">Deipe_0730</name>
</gene>
<reference evidence="3" key="1">
    <citation type="submission" date="2012-03" db="EMBL/GenBank/DDBJ databases">
        <title>Complete sequence of chromosome of Deinococcus peraridilitoris DSM 19664.</title>
        <authorList>
            <person name="Lucas S."/>
            <person name="Copeland A."/>
            <person name="Lapidus A."/>
            <person name="Glavina del Rio T."/>
            <person name="Dalin E."/>
            <person name="Tice H."/>
            <person name="Bruce D."/>
            <person name="Goodwin L."/>
            <person name="Pitluck S."/>
            <person name="Peters L."/>
            <person name="Mikhailova N."/>
            <person name="Lu M."/>
            <person name="Kyrpides N."/>
            <person name="Mavromatis K."/>
            <person name="Ivanova N."/>
            <person name="Brettin T."/>
            <person name="Detter J.C."/>
            <person name="Han C."/>
            <person name="Larimer F."/>
            <person name="Land M."/>
            <person name="Hauser L."/>
            <person name="Markowitz V."/>
            <person name="Cheng J.-F."/>
            <person name="Hugenholtz P."/>
            <person name="Woyke T."/>
            <person name="Wu D."/>
            <person name="Pukall R."/>
            <person name="Steenblock K."/>
            <person name="Brambilla E."/>
            <person name="Klenk H.-P."/>
            <person name="Eisen J.A."/>
        </authorList>
    </citation>
    <scope>NUCLEOTIDE SEQUENCE [LARGE SCALE GENOMIC DNA]</scope>
    <source>
        <strain evidence="3">DSM 19664 / LMG 22246 / CIP 109416 / KR-200</strain>
    </source>
</reference>
<evidence type="ECO:0000313" key="3">
    <source>
        <dbReference type="Proteomes" id="UP000010467"/>
    </source>
</evidence>
<accession>K9ZYM9</accession>
<dbReference type="OrthoDB" id="9958721at2"/>
<feature type="compositionally biased region" description="Basic and acidic residues" evidence="1">
    <location>
        <begin position="1"/>
        <end position="10"/>
    </location>
</feature>
<dbReference type="AlphaFoldDB" id="K9ZYM9"/>
<name>K9ZYM9_DEIPD</name>
<feature type="compositionally biased region" description="Basic and acidic residues" evidence="1">
    <location>
        <begin position="26"/>
        <end position="43"/>
    </location>
</feature>